<dbReference type="EC" id="6.1.1.18" evidence="2"/>
<dbReference type="PANTHER" id="PTHR43097">
    <property type="entry name" value="GLUTAMINE-TRNA LIGASE"/>
    <property type="match status" value="1"/>
</dbReference>
<keyword evidence="14" id="KW-1185">Reference proteome</keyword>
<keyword evidence="6 9" id="KW-0648">Protein biosynthesis</keyword>
<keyword evidence="7 9" id="KW-0030">Aminoacyl-tRNA synthetase</keyword>
<evidence type="ECO:0000256" key="2">
    <source>
        <dbReference type="ARBA" id="ARBA00012836"/>
    </source>
</evidence>
<reference evidence="13" key="1">
    <citation type="submission" date="2023-03" db="EMBL/GenBank/DDBJ databases">
        <title>Massive genome expansion in bonnet fungi (Mycena s.s.) driven by repeated elements and novel gene families across ecological guilds.</title>
        <authorList>
            <consortium name="Lawrence Berkeley National Laboratory"/>
            <person name="Harder C.B."/>
            <person name="Miyauchi S."/>
            <person name="Viragh M."/>
            <person name="Kuo A."/>
            <person name="Thoen E."/>
            <person name="Andreopoulos B."/>
            <person name="Lu D."/>
            <person name="Skrede I."/>
            <person name="Drula E."/>
            <person name="Henrissat B."/>
            <person name="Morin E."/>
            <person name="Kohler A."/>
            <person name="Barry K."/>
            <person name="LaButti K."/>
            <person name="Morin E."/>
            <person name="Salamov A."/>
            <person name="Lipzen A."/>
            <person name="Mereny Z."/>
            <person name="Hegedus B."/>
            <person name="Baldrian P."/>
            <person name="Stursova M."/>
            <person name="Weitz H."/>
            <person name="Taylor A."/>
            <person name="Grigoriev I.V."/>
            <person name="Nagy L.G."/>
            <person name="Martin F."/>
            <person name="Kauserud H."/>
        </authorList>
    </citation>
    <scope>NUCLEOTIDE SEQUENCE</scope>
    <source>
        <strain evidence="13">CBHHK173m</strain>
    </source>
</reference>
<dbReference type="InterPro" id="IPR011035">
    <property type="entry name" value="Ribosomal_bL25/Gln-tRNA_synth"/>
</dbReference>
<organism evidence="13 14">
    <name type="scientific">Mycena belliarum</name>
    <dbReference type="NCBI Taxonomy" id="1033014"/>
    <lineage>
        <taxon>Eukaryota</taxon>
        <taxon>Fungi</taxon>
        <taxon>Dikarya</taxon>
        <taxon>Basidiomycota</taxon>
        <taxon>Agaricomycotina</taxon>
        <taxon>Agaricomycetes</taxon>
        <taxon>Agaricomycetidae</taxon>
        <taxon>Agaricales</taxon>
        <taxon>Marasmiineae</taxon>
        <taxon>Mycenaceae</taxon>
        <taxon>Mycena</taxon>
    </lineage>
</organism>
<evidence type="ECO:0000256" key="5">
    <source>
        <dbReference type="ARBA" id="ARBA00022840"/>
    </source>
</evidence>
<dbReference type="Pfam" id="PF00749">
    <property type="entry name" value="tRNA-synt_1c"/>
    <property type="match status" value="1"/>
</dbReference>
<dbReference type="FunFam" id="3.40.50.620:FF:000037">
    <property type="entry name" value="Glutamine--tRNA ligase cytoplasmic"/>
    <property type="match status" value="1"/>
</dbReference>
<name>A0AAD6XI03_9AGAR</name>
<evidence type="ECO:0000256" key="1">
    <source>
        <dbReference type="ARBA" id="ARBA00005594"/>
    </source>
</evidence>
<keyword evidence="4 9" id="KW-0547">Nucleotide-binding</keyword>
<evidence type="ECO:0000256" key="6">
    <source>
        <dbReference type="ARBA" id="ARBA00022917"/>
    </source>
</evidence>
<dbReference type="FunFam" id="2.40.240.10:FF:000007">
    <property type="entry name" value="Glutamine--tRNA ligase"/>
    <property type="match status" value="1"/>
</dbReference>
<evidence type="ECO:0000313" key="13">
    <source>
        <dbReference type="EMBL" id="KAJ7076020.1"/>
    </source>
</evidence>
<evidence type="ECO:0000313" key="14">
    <source>
        <dbReference type="Proteomes" id="UP001222325"/>
    </source>
</evidence>
<dbReference type="Gene3D" id="1.10.8.1290">
    <property type="entry name" value="Glutaminyl-tRNA synthetase, non-specific RNA binding region part 1, domain 1"/>
    <property type="match status" value="1"/>
</dbReference>
<gene>
    <name evidence="13" type="ORF">B0H15DRAFT_608359</name>
</gene>
<dbReference type="InterPro" id="IPR020058">
    <property type="entry name" value="Glu/Gln-tRNA-synth_Ib_cat-dom"/>
</dbReference>
<feature type="domain" description="Glutaminyl-tRNA synthetase class Ib non-specific RNA-binding" evidence="12">
    <location>
        <begin position="16"/>
        <end position="165"/>
    </location>
</feature>
<dbReference type="Pfam" id="PF03950">
    <property type="entry name" value="tRNA-synt_1c_C"/>
    <property type="match status" value="1"/>
</dbReference>
<feature type="domain" description="Glutamyl/glutaminyl-tRNA synthetase class Ib catalytic" evidence="10">
    <location>
        <begin position="242"/>
        <end position="539"/>
    </location>
</feature>
<evidence type="ECO:0000259" key="12">
    <source>
        <dbReference type="Pfam" id="PF04558"/>
    </source>
</evidence>
<evidence type="ECO:0000256" key="4">
    <source>
        <dbReference type="ARBA" id="ARBA00022741"/>
    </source>
</evidence>
<evidence type="ECO:0000256" key="7">
    <source>
        <dbReference type="ARBA" id="ARBA00023146"/>
    </source>
</evidence>
<dbReference type="EMBL" id="JARJCN010000086">
    <property type="protein sequence ID" value="KAJ7076020.1"/>
    <property type="molecule type" value="Genomic_DNA"/>
</dbReference>
<dbReference type="InterPro" id="IPR014729">
    <property type="entry name" value="Rossmann-like_a/b/a_fold"/>
</dbReference>
<dbReference type="Gene3D" id="2.40.240.10">
    <property type="entry name" value="Ribosomal Protein L25, Chain P"/>
    <property type="match status" value="2"/>
</dbReference>
<dbReference type="GO" id="GO:0004819">
    <property type="term" value="F:glutamine-tRNA ligase activity"/>
    <property type="evidence" value="ECO:0007669"/>
    <property type="project" value="UniProtKB-EC"/>
</dbReference>
<dbReference type="NCBIfam" id="TIGR00440">
    <property type="entry name" value="glnS"/>
    <property type="match status" value="1"/>
</dbReference>
<dbReference type="PANTHER" id="PTHR43097:SF4">
    <property type="entry name" value="GLUTAMINE--TRNA LIGASE"/>
    <property type="match status" value="1"/>
</dbReference>
<dbReference type="AlphaFoldDB" id="A0AAD6XI03"/>
<evidence type="ECO:0000256" key="9">
    <source>
        <dbReference type="RuleBase" id="RU363037"/>
    </source>
</evidence>
<dbReference type="InterPro" id="IPR004514">
    <property type="entry name" value="Gln-tRNA-synth"/>
</dbReference>
<dbReference type="PRINTS" id="PR00987">
    <property type="entry name" value="TRNASYNTHGLU"/>
</dbReference>
<dbReference type="FunFam" id="3.90.800.10:FF:000001">
    <property type="entry name" value="Glutamine--tRNA ligase"/>
    <property type="match status" value="1"/>
</dbReference>
<dbReference type="PROSITE" id="PS00178">
    <property type="entry name" value="AA_TRNA_LIGASE_I"/>
    <property type="match status" value="1"/>
</dbReference>
<comment type="similarity">
    <text evidence="1 9">Belongs to the class-I aminoacyl-tRNA synthetase family.</text>
</comment>
<dbReference type="InterPro" id="IPR042558">
    <property type="entry name" value="Gln-tRNA-synth_Ib_RNA-bd_N_1"/>
</dbReference>
<dbReference type="SUPFAM" id="SSF50715">
    <property type="entry name" value="Ribosomal protein L25-like"/>
    <property type="match status" value="1"/>
</dbReference>
<comment type="catalytic activity">
    <reaction evidence="8">
        <text>tRNA(Gln) + L-glutamine + ATP = L-glutaminyl-tRNA(Gln) + AMP + diphosphate</text>
        <dbReference type="Rhea" id="RHEA:20121"/>
        <dbReference type="Rhea" id="RHEA-COMP:9662"/>
        <dbReference type="Rhea" id="RHEA-COMP:9681"/>
        <dbReference type="ChEBI" id="CHEBI:30616"/>
        <dbReference type="ChEBI" id="CHEBI:33019"/>
        <dbReference type="ChEBI" id="CHEBI:58359"/>
        <dbReference type="ChEBI" id="CHEBI:78442"/>
        <dbReference type="ChEBI" id="CHEBI:78521"/>
        <dbReference type="ChEBI" id="CHEBI:456215"/>
        <dbReference type="EC" id="6.1.1.18"/>
    </reaction>
</comment>
<dbReference type="InterPro" id="IPR050132">
    <property type="entry name" value="Gln/Glu-tRNA_Ligase"/>
</dbReference>
<evidence type="ECO:0000259" key="11">
    <source>
        <dbReference type="Pfam" id="PF03950"/>
    </source>
</evidence>
<evidence type="ECO:0000259" key="10">
    <source>
        <dbReference type="Pfam" id="PF00749"/>
    </source>
</evidence>
<dbReference type="GO" id="GO:0005524">
    <property type="term" value="F:ATP binding"/>
    <property type="evidence" value="ECO:0007669"/>
    <property type="project" value="UniProtKB-KW"/>
</dbReference>
<dbReference type="GO" id="GO:0005829">
    <property type="term" value="C:cytosol"/>
    <property type="evidence" value="ECO:0007669"/>
    <property type="project" value="TreeGrafter"/>
</dbReference>
<keyword evidence="3 9" id="KW-0436">Ligase</keyword>
<evidence type="ECO:0000256" key="8">
    <source>
        <dbReference type="ARBA" id="ARBA00048270"/>
    </source>
</evidence>
<proteinExistence type="inferred from homology"/>
<dbReference type="SUPFAM" id="SSF52374">
    <property type="entry name" value="Nucleotidylyl transferase"/>
    <property type="match status" value="1"/>
</dbReference>
<dbReference type="InterPro" id="IPR001412">
    <property type="entry name" value="aa-tRNA-synth_I_CS"/>
</dbReference>
<dbReference type="Proteomes" id="UP001222325">
    <property type="component" value="Unassembled WGS sequence"/>
</dbReference>
<comment type="caution">
    <text evidence="13">The sequence shown here is derived from an EMBL/GenBank/DDBJ whole genome shotgun (WGS) entry which is preliminary data.</text>
</comment>
<dbReference type="InterPro" id="IPR020059">
    <property type="entry name" value="Glu/Gln-tRNA-synth_Ib_codon-bd"/>
</dbReference>
<feature type="domain" description="Glutamyl/glutaminyl-tRNA synthetase class Ib anti-codon binding" evidence="11">
    <location>
        <begin position="555"/>
        <end position="654"/>
    </location>
</feature>
<dbReference type="Gene3D" id="3.40.50.620">
    <property type="entry name" value="HUPs"/>
    <property type="match status" value="1"/>
</dbReference>
<dbReference type="InterPro" id="IPR020056">
    <property type="entry name" value="Rbsml_bL25/Gln-tRNA_synth_N"/>
</dbReference>
<dbReference type="GO" id="GO:0006425">
    <property type="term" value="P:glutaminyl-tRNA aminoacylation"/>
    <property type="evidence" value="ECO:0007669"/>
    <property type="project" value="InterPro"/>
</dbReference>
<dbReference type="Pfam" id="PF04558">
    <property type="entry name" value="tRNA_synt_1c_R1"/>
    <property type="match status" value="1"/>
</dbReference>
<accession>A0AAD6XI03</accession>
<evidence type="ECO:0000256" key="3">
    <source>
        <dbReference type="ARBA" id="ARBA00022598"/>
    </source>
</evidence>
<dbReference type="InterPro" id="IPR007639">
    <property type="entry name" value="Gln-tRNA-synth_Ib_RNA-bd_N"/>
</dbReference>
<dbReference type="InterPro" id="IPR000924">
    <property type="entry name" value="Glu/Gln-tRNA-synth"/>
</dbReference>
<protein>
    <recommendedName>
        <fullName evidence="2">glutamine--tRNA ligase</fullName>
        <ecNumber evidence="2">6.1.1.18</ecNumber>
    </recommendedName>
</protein>
<keyword evidence="5 9" id="KW-0067">ATP-binding</keyword>
<sequence length="811" mass="91163">MSDLKLMDASQAVLFDLGLAPAKIEALSRNSDALLRLIQLAESHGLTKRKPPPSPRQINLTVSLAVNAGRLGVEMRAFILRQVLEEQISTQTQLTEAIRYFEQGGRLNDEAAFCVACGIGIQLTRENIHLAVESQLSAQHAADWNDLRTTLASLKLDPQLRWADPAILKEETEAVLTHRLGPRPTRMKSKSQVALSKVDINPNEKNSIFEQGFLASLHKPGENPQVAEELRLEHSRVTGGRVVTRFPPEPNGFLHIGHAKAIAVNFGFAKYHGGLCYLRYDDTNPAKEEQVFFDNILTTIRWLGIEPDKVTYSSDYFDVLFDKAVELIKKDKAYVCQCTQEELEHGRGLRGQLQSREECVHRRRPIDISLAMFKKMKDGHPDVTNATLRMKQDLTDPNPQMWDLIAYRTHSTPHPRTGTRWKIYPTYDFTHCLVDSLENISHSLCTSEFVASRQSYEWLCHALGVYTPRQYEYGRLSLTHTVMSKRHLHKLVLGGQVSGWDDIRLSTLIGLRRRGVPPEGIMQFIRGLGVTTAMAETDLVKFDESIRQFLEPSTPRLFLILHPVKVIIENLPDDFLSMVEKPYHPKNSSMGTGTIPFTRVIYIDADDFRISGSNDYFRLFPGGSVGLLHVPHSITCTSFQVDIRGKVETIFAYYNNGQSVIKPKAYIHWVAECPSQRSPVRVSQVRLVEPLFKLPNPPKEAEIDENSLRIFHGAFIEVGFWGIAKQNLGAARNLANLRILNTRVQPGIPPIAEAQLAGPECVRFQGIRLGYFALDSSSDMSVLESGSQVDNDEINIVLNRIVPLKNGGLVA</sequence>